<dbReference type="Pfam" id="PF13816">
    <property type="entry name" value="Dehydratase_hem"/>
    <property type="match status" value="1"/>
</dbReference>
<keyword evidence="4" id="KW-0408">Iron</keyword>
<evidence type="ECO:0000313" key="6">
    <source>
        <dbReference type="EMBL" id="KAF2024407.1"/>
    </source>
</evidence>
<keyword evidence="2" id="KW-0349">Heme</keyword>
<keyword evidence="3" id="KW-0479">Metal-binding</keyword>
<evidence type="ECO:0008006" key="8">
    <source>
        <dbReference type="Google" id="ProtNLM"/>
    </source>
</evidence>
<evidence type="ECO:0000256" key="4">
    <source>
        <dbReference type="ARBA" id="ARBA00023004"/>
    </source>
</evidence>
<accession>A0A9P4LHB6</accession>
<evidence type="ECO:0000256" key="2">
    <source>
        <dbReference type="ARBA" id="ARBA00022617"/>
    </source>
</evidence>
<dbReference type="GO" id="GO:0016829">
    <property type="term" value="F:lyase activity"/>
    <property type="evidence" value="ECO:0007669"/>
    <property type="project" value="UniProtKB-KW"/>
</dbReference>
<name>A0A9P4LHB6_9PLEO</name>
<dbReference type="InterPro" id="IPR025702">
    <property type="entry name" value="OXD"/>
</dbReference>
<sequence>MSCPARTYPFRKPPNHRVPVPRWTLELLDDITHTYTTYIGAQQHDGREATMHATLQAIQIVQNWLASSAGPAAFESFTQNDDSIERDTAIWVCYWDDSSRCESSLRSLALSSIHSTLPESSRSSVGIWQESFASEVSRLETNYSGLDYLPGLARLPGASTVEHTLSAYWGAARDRIPDSAHDLFPRAAEIKRPQSKPKGLGQHLIGTNHTNLVHIRSGQFWENCGQQEADAYEQKLEPTLRAGLQYLRNNFEETGAMGIRYLRNEVLPARIGNRESKESCGAGFFANLEDLEHWAKTHVSHLKIYRGALSHYKAFGDDRRFRTWHEVSIIREGEAKFEYINCAPGTGVMDLLPLEVRSIDA</sequence>
<reference evidence="6" key="1">
    <citation type="journal article" date="2020" name="Stud. Mycol.">
        <title>101 Dothideomycetes genomes: a test case for predicting lifestyles and emergence of pathogens.</title>
        <authorList>
            <person name="Haridas S."/>
            <person name="Albert R."/>
            <person name="Binder M."/>
            <person name="Bloem J."/>
            <person name="Labutti K."/>
            <person name="Salamov A."/>
            <person name="Andreopoulos B."/>
            <person name="Baker S."/>
            <person name="Barry K."/>
            <person name="Bills G."/>
            <person name="Bluhm B."/>
            <person name="Cannon C."/>
            <person name="Castanera R."/>
            <person name="Culley D."/>
            <person name="Daum C."/>
            <person name="Ezra D."/>
            <person name="Gonzalez J."/>
            <person name="Henrissat B."/>
            <person name="Kuo A."/>
            <person name="Liang C."/>
            <person name="Lipzen A."/>
            <person name="Lutzoni F."/>
            <person name="Magnuson J."/>
            <person name="Mondo S."/>
            <person name="Nolan M."/>
            <person name="Ohm R."/>
            <person name="Pangilinan J."/>
            <person name="Park H.-J."/>
            <person name="Ramirez L."/>
            <person name="Alfaro M."/>
            <person name="Sun H."/>
            <person name="Tritt A."/>
            <person name="Yoshinaga Y."/>
            <person name="Zwiers L.-H."/>
            <person name="Turgeon B."/>
            <person name="Goodwin S."/>
            <person name="Spatafora J."/>
            <person name="Crous P."/>
            <person name="Grigoriev I."/>
        </authorList>
    </citation>
    <scope>NUCLEOTIDE SEQUENCE</scope>
    <source>
        <strain evidence="6">CBS 110217</strain>
    </source>
</reference>
<dbReference type="OrthoDB" id="3359285at2759"/>
<evidence type="ECO:0000256" key="3">
    <source>
        <dbReference type="ARBA" id="ARBA00022723"/>
    </source>
</evidence>
<evidence type="ECO:0000313" key="7">
    <source>
        <dbReference type="Proteomes" id="UP000799777"/>
    </source>
</evidence>
<dbReference type="AlphaFoldDB" id="A0A9P4LHB6"/>
<comment type="caution">
    <text evidence="6">The sequence shown here is derived from an EMBL/GenBank/DDBJ whole genome shotgun (WGS) entry which is preliminary data.</text>
</comment>
<keyword evidence="7" id="KW-1185">Reference proteome</keyword>
<proteinExistence type="predicted"/>
<dbReference type="EMBL" id="ML978296">
    <property type="protein sequence ID" value="KAF2024407.1"/>
    <property type="molecule type" value="Genomic_DNA"/>
</dbReference>
<protein>
    <recommendedName>
        <fullName evidence="8">Phenylacetaldoxime dehydratase</fullName>
    </recommendedName>
</protein>
<evidence type="ECO:0000256" key="5">
    <source>
        <dbReference type="ARBA" id="ARBA00023239"/>
    </source>
</evidence>
<dbReference type="GO" id="GO:0046872">
    <property type="term" value="F:metal ion binding"/>
    <property type="evidence" value="ECO:0007669"/>
    <property type="project" value="UniProtKB-KW"/>
</dbReference>
<dbReference type="Proteomes" id="UP000799777">
    <property type="component" value="Unassembled WGS sequence"/>
</dbReference>
<keyword evidence="5" id="KW-0456">Lyase</keyword>
<comment type="cofactor">
    <cofactor evidence="1">
        <name>heme b</name>
        <dbReference type="ChEBI" id="CHEBI:60344"/>
    </cofactor>
</comment>
<gene>
    <name evidence="6" type="ORF">EK21DRAFT_78786</name>
</gene>
<organism evidence="6 7">
    <name type="scientific">Setomelanomma holmii</name>
    <dbReference type="NCBI Taxonomy" id="210430"/>
    <lineage>
        <taxon>Eukaryota</taxon>
        <taxon>Fungi</taxon>
        <taxon>Dikarya</taxon>
        <taxon>Ascomycota</taxon>
        <taxon>Pezizomycotina</taxon>
        <taxon>Dothideomycetes</taxon>
        <taxon>Pleosporomycetidae</taxon>
        <taxon>Pleosporales</taxon>
        <taxon>Pleosporineae</taxon>
        <taxon>Phaeosphaeriaceae</taxon>
        <taxon>Setomelanomma</taxon>
    </lineage>
</organism>
<evidence type="ECO:0000256" key="1">
    <source>
        <dbReference type="ARBA" id="ARBA00001970"/>
    </source>
</evidence>